<sequence length="78" mass="8688">MTAAERNAMLSVDMSSRSSLYIRSRGSSYYKLTVLIDTIPIPSVNSNVDQDHACPISYMLLLYSSHMLLMGCINVLDI</sequence>
<dbReference type="RefSeq" id="XP_007324394.1">
    <property type="nucleotide sequence ID" value="XM_007324332.1"/>
</dbReference>
<dbReference type="EMBL" id="GL945446">
    <property type="protein sequence ID" value="EGO18741.1"/>
    <property type="molecule type" value="Genomic_DNA"/>
</dbReference>
<gene>
    <name evidence="1" type="ORF">SERLADRAFT_403504</name>
</gene>
<protein>
    <submittedName>
        <fullName evidence="1">Uncharacterized protein</fullName>
    </submittedName>
</protein>
<reference evidence="1" key="1">
    <citation type="submission" date="2011-04" db="EMBL/GenBank/DDBJ databases">
        <title>Evolution of plant cell wall degrading machinery underlies the functional diversity of forest fungi.</title>
        <authorList>
            <consortium name="US DOE Joint Genome Institute (JGI-PGF)"/>
            <person name="Eastwood D.C."/>
            <person name="Floudas D."/>
            <person name="Binder M."/>
            <person name="Majcherczyk A."/>
            <person name="Schneider P."/>
            <person name="Aerts A."/>
            <person name="Asiegbu F.O."/>
            <person name="Baker S.E."/>
            <person name="Barry K."/>
            <person name="Bendiksby M."/>
            <person name="Blumentritt M."/>
            <person name="Coutinho P.M."/>
            <person name="Cullen D."/>
            <person name="Cullen D."/>
            <person name="Gathman A."/>
            <person name="Goodell B."/>
            <person name="Henrissat B."/>
            <person name="Ihrmark K."/>
            <person name="Kauserud H."/>
            <person name="Kohler A."/>
            <person name="LaButti K."/>
            <person name="Lapidus A."/>
            <person name="Lavin J.L."/>
            <person name="Lee Y.-H."/>
            <person name="Lindquist E."/>
            <person name="Lilly W."/>
            <person name="Lucas S."/>
            <person name="Morin E."/>
            <person name="Murat C."/>
            <person name="Oguiza J.A."/>
            <person name="Park J."/>
            <person name="Pisabarro A.G."/>
            <person name="Riley R."/>
            <person name="Rosling A."/>
            <person name="Salamov A."/>
            <person name="Schmidt O."/>
            <person name="Schmutz J."/>
            <person name="Skrede I."/>
            <person name="Stenlid J."/>
            <person name="Wiebenga A."/>
            <person name="Xie X."/>
            <person name="Kues U."/>
            <person name="Hibbett D.S."/>
            <person name="Hoffmeister D."/>
            <person name="Hogberg N."/>
            <person name="Martin F."/>
            <person name="Grigoriev I.V."/>
            <person name="Watkinson S.C."/>
        </authorList>
    </citation>
    <scope>NUCLEOTIDE SEQUENCE</scope>
    <source>
        <strain evidence="1">S7.9</strain>
    </source>
</reference>
<dbReference type="Proteomes" id="UP000008064">
    <property type="component" value="Unassembled WGS sequence"/>
</dbReference>
<dbReference type="AlphaFoldDB" id="F8PDC0"/>
<dbReference type="HOGENOM" id="CLU_2623504_0_0_1"/>
<name>F8PDC0_SERL9</name>
<dbReference type="KEGG" id="sla:SERLADRAFT_403504"/>
<dbReference type="GeneID" id="18812247"/>
<organism>
    <name type="scientific">Serpula lacrymans var. lacrymans (strain S7.9)</name>
    <name type="common">Dry rot fungus</name>
    <dbReference type="NCBI Taxonomy" id="578457"/>
    <lineage>
        <taxon>Eukaryota</taxon>
        <taxon>Fungi</taxon>
        <taxon>Dikarya</taxon>
        <taxon>Basidiomycota</taxon>
        <taxon>Agaricomycotina</taxon>
        <taxon>Agaricomycetes</taxon>
        <taxon>Agaricomycetidae</taxon>
        <taxon>Boletales</taxon>
        <taxon>Coniophorineae</taxon>
        <taxon>Serpulaceae</taxon>
        <taxon>Serpula</taxon>
    </lineage>
</organism>
<proteinExistence type="predicted"/>
<evidence type="ECO:0000313" key="1">
    <source>
        <dbReference type="EMBL" id="EGO18741.1"/>
    </source>
</evidence>
<accession>F8PDC0</accession>